<reference evidence="7" key="1">
    <citation type="submission" date="2020-05" db="EMBL/GenBank/DDBJ databases">
        <authorList>
            <person name="Chiriac C."/>
            <person name="Salcher M."/>
            <person name="Ghai R."/>
            <person name="Kavagutti S V."/>
        </authorList>
    </citation>
    <scope>NUCLEOTIDE SEQUENCE</scope>
</reference>
<dbReference type="EMBL" id="CAEZYR010000029">
    <property type="protein sequence ID" value="CAB4738931.1"/>
    <property type="molecule type" value="Genomic_DNA"/>
</dbReference>
<dbReference type="CDD" id="cd07377">
    <property type="entry name" value="WHTH_GntR"/>
    <property type="match status" value="1"/>
</dbReference>
<evidence type="ECO:0000256" key="1">
    <source>
        <dbReference type="ARBA" id="ARBA00023015"/>
    </source>
</evidence>
<proteinExistence type="predicted"/>
<keyword evidence="1" id="KW-0805">Transcription regulation</keyword>
<evidence type="ECO:0000256" key="2">
    <source>
        <dbReference type="ARBA" id="ARBA00023125"/>
    </source>
</evidence>
<sequence length="271" mass="28992">MVIQSHGMPHHASRAELVASVLRDRIVDGALSDGSQLPRLEDLVVEFGVSKPTLREALRILEAEGLITVRRGKLGGAVVHAPRARNAAYTLGLILRTENVALGDLALALQRLEPACAALCAERPDRATEVLPLLDAVHAQAVAALDSSGDEFLAVSSRFHTQLVANCGNATMILVAGALESIWMAHAEVLVSEKDGRRPTMAERRRAVASHADIIDKVRSGDAAGVYRSTHQHLERSQMFPLGKEDIPIRLTGLHGFPAPPTGWTDVATGA</sequence>
<dbReference type="EMBL" id="CAFBMH010000032">
    <property type="protein sequence ID" value="CAB4905595.1"/>
    <property type="molecule type" value="Genomic_DNA"/>
</dbReference>
<dbReference type="InterPro" id="IPR036388">
    <property type="entry name" value="WH-like_DNA-bd_sf"/>
</dbReference>
<keyword evidence="2" id="KW-0238">DNA-binding</keyword>
<dbReference type="PANTHER" id="PTHR43537">
    <property type="entry name" value="TRANSCRIPTIONAL REGULATOR, GNTR FAMILY"/>
    <property type="match status" value="1"/>
</dbReference>
<dbReference type="PROSITE" id="PS50949">
    <property type="entry name" value="HTH_GNTR"/>
    <property type="match status" value="1"/>
</dbReference>
<dbReference type="Pfam" id="PF00392">
    <property type="entry name" value="GntR"/>
    <property type="match status" value="1"/>
</dbReference>
<feature type="domain" description="HTH gntR-type" evidence="4">
    <location>
        <begin position="12"/>
        <end position="82"/>
    </location>
</feature>
<dbReference type="SUPFAM" id="SSF46785">
    <property type="entry name" value="Winged helix' DNA-binding domain"/>
    <property type="match status" value="1"/>
</dbReference>
<dbReference type="GO" id="GO:0003677">
    <property type="term" value="F:DNA binding"/>
    <property type="evidence" value="ECO:0007669"/>
    <property type="project" value="UniProtKB-KW"/>
</dbReference>
<evidence type="ECO:0000259" key="4">
    <source>
        <dbReference type="PROSITE" id="PS50949"/>
    </source>
</evidence>
<dbReference type="PANTHER" id="PTHR43537:SF24">
    <property type="entry name" value="GLUCONATE OPERON TRANSCRIPTIONAL REPRESSOR"/>
    <property type="match status" value="1"/>
</dbReference>
<dbReference type="EMBL" id="CAFABA010000016">
    <property type="protein sequence ID" value="CAB4819388.1"/>
    <property type="molecule type" value="Genomic_DNA"/>
</dbReference>
<dbReference type="AlphaFoldDB" id="A0A6J7GL71"/>
<evidence type="ECO:0000313" key="5">
    <source>
        <dbReference type="EMBL" id="CAB4738931.1"/>
    </source>
</evidence>
<dbReference type="InterPro" id="IPR011711">
    <property type="entry name" value="GntR_C"/>
</dbReference>
<dbReference type="SMART" id="SM00345">
    <property type="entry name" value="HTH_GNTR"/>
    <property type="match status" value="1"/>
</dbReference>
<accession>A0A6J7GL71</accession>
<evidence type="ECO:0000256" key="3">
    <source>
        <dbReference type="ARBA" id="ARBA00023163"/>
    </source>
</evidence>
<dbReference type="Gene3D" id="1.10.10.10">
    <property type="entry name" value="Winged helix-like DNA-binding domain superfamily/Winged helix DNA-binding domain"/>
    <property type="match status" value="1"/>
</dbReference>
<gene>
    <name evidence="5" type="ORF">UFOPK2754_01020</name>
    <name evidence="6" type="ORF">UFOPK3139_00602</name>
    <name evidence="7" type="ORF">UFOPK3543_01117</name>
</gene>
<dbReference type="Gene3D" id="1.20.120.530">
    <property type="entry name" value="GntR ligand-binding domain-like"/>
    <property type="match status" value="1"/>
</dbReference>
<keyword evidence="3" id="KW-0804">Transcription</keyword>
<dbReference type="GO" id="GO:0003700">
    <property type="term" value="F:DNA-binding transcription factor activity"/>
    <property type="evidence" value="ECO:0007669"/>
    <property type="project" value="InterPro"/>
</dbReference>
<organism evidence="7">
    <name type="scientific">freshwater metagenome</name>
    <dbReference type="NCBI Taxonomy" id="449393"/>
    <lineage>
        <taxon>unclassified sequences</taxon>
        <taxon>metagenomes</taxon>
        <taxon>ecological metagenomes</taxon>
    </lineage>
</organism>
<dbReference type="PRINTS" id="PR00035">
    <property type="entry name" value="HTHGNTR"/>
</dbReference>
<protein>
    <submittedName>
        <fullName evidence="7">Unannotated protein</fullName>
    </submittedName>
</protein>
<name>A0A6J7GL71_9ZZZZ</name>
<dbReference type="InterPro" id="IPR036390">
    <property type="entry name" value="WH_DNA-bd_sf"/>
</dbReference>
<dbReference type="InterPro" id="IPR000524">
    <property type="entry name" value="Tscrpt_reg_HTH_GntR"/>
</dbReference>
<dbReference type="SUPFAM" id="SSF48008">
    <property type="entry name" value="GntR ligand-binding domain-like"/>
    <property type="match status" value="1"/>
</dbReference>
<dbReference type="Pfam" id="PF07729">
    <property type="entry name" value="FCD"/>
    <property type="match status" value="1"/>
</dbReference>
<dbReference type="SMART" id="SM00895">
    <property type="entry name" value="FCD"/>
    <property type="match status" value="1"/>
</dbReference>
<evidence type="ECO:0000313" key="7">
    <source>
        <dbReference type="EMBL" id="CAB4905595.1"/>
    </source>
</evidence>
<evidence type="ECO:0000313" key="6">
    <source>
        <dbReference type="EMBL" id="CAB4819388.1"/>
    </source>
</evidence>
<dbReference type="InterPro" id="IPR008920">
    <property type="entry name" value="TF_FadR/GntR_C"/>
</dbReference>